<dbReference type="EMBL" id="JAKEKT020000056">
    <property type="protein sequence ID" value="KAL1640009.1"/>
    <property type="molecule type" value="Genomic_DNA"/>
</dbReference>
<reference evidence="5 6" key="1">
    <citation type="journal article" date="2023" name="Plant Dis.">
        <title>First Report of Diplodia intermedia Causing Canker and Dieback Diseases on Apple Trees in Canada.</title>
        <authorList>
            <person name="Ellouze W."/>
            <person name="Ilyukhin E."/>
            <person name="Sulman M."/>
            <person name="Ali S."/>
        </authorList>
    </citation>
    <scope>NUCLEOTIDE SEQUENCE [LARGE SCALE GENOMIC DNA]</scope>
    <source>
        <strain evidence="5 6">M45-28</strain>
    </source>
</reference>
<sequence>MTRPAIQGRAAPLIDLETRGLIDGLLSAATTKNTTTTTTTTTNNNEIDPRLLFLRATLNFTTLLCYASRFADPADPLLADILATAHAVSTFRSTAGNDHDHVPLLRRLPGGRGAARRRLARELAARRDVWLDALLGRVRAAVGAGAGVECIAEGLLRDGDVDGAKLTEAEIRSINVGLVSGGFETLATTGIAGLGFLSSDEGQEVQRKAYDAIMEAYGGDVGEAWEGCLREEKVGYVVALVREMLRYYCAIQLLPPRQTFREMEYEGVRIPKGVAVYVNAQAVNHDETAYGPDAHVFRPERWLDPDSKFKVPAPYHYSYGAGSRACTAIALSNRILYTMFVRLIIHFKFTASKEAPPTTDYIDFNENRKDASVLPKRYRVKLEEREPREVLERNLEQSKNATSHLVLA</sequence>
<evidence type="ECO:0008006" key="7">
    <source>
        <dbReference type="Google" id="ProtNLM"/>
    </source>
</evidence>
<comment type="caution">
    <text evidence="5">The sequence shown here is derived from an EMBL/GenBank/DDBJ whole genome shotgun (WGS) entry which is preliminary data.</text>
</comment>
<proteinExistence type="inferred from homology"/>
<evidence type="ECO:0000313" key="6">
    <source>
        <dbReference type="Proteomes" id="UP001521184"/>
    </source>
</evidence>
<evidence type="ECO:0000256" key="4">
    <source>
        <dbReference type="ARBA" id="ARBA00023004"/>
    </source>
</evidence>
<dbReference type="PRINTS" id="PR00463">
    <property type="entry name" value="EP450I"/>
</dbReference>
<keyword evidence="4" id="KW-0408">Iron</keyword>
<dbReference type="InterPro" id="IPR002401">
    <property type="entry name" value="Cyt_P450_E_grp-I"/>
</dbReference>
<gene>
    <name evidence="5" type="ORF">SLS58_007435</name>
</gene>
<dbReference type="SUPFAM" id="SSF48264">
    <property type="entry name" value="Cytochrome P450"/>
    <property type="match status" value="1"/>
</dbReference>
<dbReference type="Gene3D" id="1.10.630.10">
    <property type="entry name" value="Cytochrome P450"/>
    <property type="match status" value="1"/>
</dbReference>
<accession>A0ABR3TKF7</accession>
<keyword evidence="6" id="KW-1185">Reference proteome</keyword>
<keyword evidence="2" id="KW-0479">Metal-binding</keyword>
<evidence type="ECO:0000256" key="2">
    <source>
        <dbReference type="ARBA" id="ARBA00022723"/>
    </source>
</evidence>
<dbReference type="InterPro" id="IPR036396">
    <property type="entry name" value="Cyt_P450_sf"/>
</dbReference>
<evidence type="ECO:0000313" key="5">
    <source>
        <dbReference type="EMBL" id="KAL1640009.1"/>
    </source>
</evidence>
<protein>
    <recommendedName>
        <fullName evidence="7">Cytochrome p450</fullName>
    </recommendedName>
</protein>
<dbReference type="InterPro" id="IPR001128">
    <property type="entry name" value="Cyt_P450"/>
</dbReference>
<name>A0ABR3TKF7_9PEZI</name>
<dbReference type="InterPro" id="IPR050364">
    <property type="entry name" value="Cytochrome_P450_fung"/>
</dbReference>
<dbReference type="Proteomes" id="UP001521184">
    <property type="component" value="Unassembled WGS sequence"/>
</dbReference>
<evidence type="ECO:0000256" key="3">
    <source>
        <dbReference type="ARBA" id="ARBA00023002"/>
    </source>
</evidence>
<dbReference type="PANTHER" id="PTHR46300:SF9">
    <property type="entry name" value="P450, PUTATIVE-RELATED"/>
    <property type="match status" value="1"/>
</dbReference>
<keyword evidence="3" id="KW-0560">Oxidoreductase</keyword>
<dbReference type="Pfam" id="PF00067">
    <property type="entry name" value="p450"/>
    <property type="match status" value="1"/>
</dbReference>
<evidence type="ECO:0000256" key="1">
    <source>
        <dbReference type="ARBA" id="ARBA00010617"/>
    </source>
</evidence>
<dbReference type="PANTHER" id="PTHR46300">
    <property type="entry name" value="P450, PUTATIVE (EUROFUNG)-RELATED-RELATED"/>
    <property type="match status" value="1"/>
</dbReference>
<organism evidence="5 6">
    <name type="scientific">Diplodia intermedia</name>
    <dbReference type="NCBI Taxonomy" id="856260"/>
    <lineage>
        <taxon>Eukaryota</taxon>
        <taxon>Fungi</taxon>
        <taxon>Dikarya</taxon>
        <taxon>Ascomycota</taxon>
        <taxon>Pezizomycotina</taxon>
        <taxon>Dothideomycetes</taxon>
        <taxon>Dothideomycetes incertae sedis</taxon>
        <taxon>Botryosphaeriales</taxon>
        <taxon>Botryosphaeriaceae</taxon>
        <taxon>Diplodia</taxon>
    </lineage>
</organism>
<comment type="similarity">
    <text evidence="1">Belongs to the cytochrome P450 family.</text>
</comment>